<dbReference type="InterPro" id="IPR019791">
    <property type="entry name" value="Haem_peroxidase_animal"/>
</dbReference>
<sequence length="655" mass="74261">MVERRLGLLEQSIYANGIVLDPGSPSWFAAASAKTKVVAKNISKMALVAEEATRLLTNQYKFNKDQVLHALPTVDVRGTVLERDCPLTVDFPCRPKKYRAYSGYCNNVQNPRWGNANTAYVRYLSPDYSNSVNSPRQSITGGHLPGAHHVSSAVHSDSERPHPHLTVFLAIFAEFVFHDIFHTSQSAGYRGHRIRCCGVPKNFLHPECYPIVDDNVTNKQSFCVNYVRSSNVPRAGCTLGPREQINQVTSFLDGSAIYGSSEEEVKRLRTYKHGLLKTQEGLELLPPDTSNPHDCRESDSRHKCFLADRKEGGDMDLAAWIIQQGRDHGIPSYLEWRKVCRLNPTIHNFTQLRQIMRNGVAEKIASIYKDIRDIDLFTGGLSEKPLVGGVVGPTFACILSRQFQHLKKGDRFWYENDVPPNAFSKDQLQEIRKSSLTRILCDNGGKLVRLLQPSPMLMPDEYLNAFQECEKATEPMDFSKWKTASPVYEIPKETILTSLREAMRQARIRIAAEQEIFSNNIGVAHYRSAEAVHHVFLRPKRQAMLIANKSLVLELASHQFMQDVQIKDHEKKPSDNDISAMMINLSTQDVEDYFQQEMKVTLPDHLEGKCRLEEEQSTLPCDHTTPFRSASGWCNNIQNPHWGKSLVTFQRLLPP</sequence>
<reference evidence="2" key="1">
    <citation type="submission" date="2020-08" db="EMBL/GenBank/DDBJ databases">
        <title>Multicomponent nature underlies the extraordinary mechanical properties of spider dragline silk.</title>
        <authorList>
            <person name="Kono N."/>
            <person name="Nakamura H."/>
            <person name="Mori M."/>
            <person name="Yoshida Y."/>
            <person name="Ohtoshi R."/>
            <person name="Malay A.D."/>
            <person name="Moran D.A.P."/>
            <person name="Tomita M."/>
            <person name="Numata K."/>
            <person name="Arakawa K."/>
        </authorList>
    </citation>
    <scope>NUCLEOTIDE SEQUENCE</scope>
</reference>
<dbReference type="GO" id="GO:0005576">
    <property type="term" value="C:extracellular region"/>
    <property type="evidence" value="ECO:0007669"/>
    <property type="project" value="UniProtKB-SubCell"/>
</dbReference>
<keyword evidence="3" id="KW-1185">Reference proteome</keyword>
<dbReference type="PROSITE" id="PS50292">
    <property type="entry name" value="PEROXIDASE_3"/>
    <property type="match status" value="2"/>
</dbReference>
<dbReference type="GO" id="GO:0020037">
    <property type="term" value="F:heme binding"/>
    <property type="evidence" value="ECO:0007669"/>
    <property type="project" value="InterPro"/>
</dbReference>
<organism evidence="2 3">
    <name type="scientific">Trichonephila inaurata madagascariensis</name>
    <dbReference type="NCBI Taxonomy" id="2747483"/>
    <lineage>
        <taxon>Eukaryota</taxon>
        <taxon>Metazoa</taxon>
        <taxon>Ecdysozoa</taxon>
        <taxon>Arthropoda</taxon>
        <taxon>Chelicerata</taxon>
        <taxon>Arachnida</taxon>
        <taxon>Araneae</taxon>
        <taxon>Araneomorphae</taxon>
        <taxon>Entelegynae</taxon>
        <taxon>Araneoidea</taxon>
        <taxon>Nephilidae</taxon>
        <taxon>Trichonephila</taxon>
        <taxon>Trichonephila inaurata</taxon>
    </lineage>
</organism>
<dbReference type="Gene3D" id="1.10.640.10">
    <property type="entry name" value="Haem peroxidase domain superfamily, animal type"/>
    <property type="match status" value="3"/>
</dbReference>
<name>A0A8X6XHQ9_9ARAC</name>
<gene>
    <name evidence="2" type="primary">PXDNL</name>
    <name evidence="2" type="ORF">TNIN_460151</name>
</gene>
<dbReference type="SUPFAM" id="SSF48113">
    <property type="entry name" value="Heme-dependent peroxidases"/>
    <property type="match status" value="3"/>
</dbReference>
<dbReference type="OrthoDB" id="6422248at2759"/>
<dbReference type="GO" id="GO:0004601">
    <property type="term" value="F:peroxidase activity"/>
    <property type="evidence" value="ECO:0007669"/>
    <property type="project" value="UniProtKB-KW"/>
</dbReference>
<dbReference type="EMBL" id="BMAV01008400">
    <property type="protein sequence ID" value="GFY51971.1"/>
    <property type="molecule type" value="Genomic_DNA"/>
</dbReference>
<dbReference type="InterPro" id="IPR037120">
    <property type="entry name" value="Haem_peroxidase_sf_animal"/>
</dbReference>
<proteinExistence type="predicted"/>
<dbReference type="Proteomes" id="UP000886998">
    <property type="component" value="Unassembled WGS sequence"/>
</dbReference>
<keyword evidence="1" id="KW-0575">Peroxidase</keyword>
<accession>A0A8X6XHQ9</accession>
<dbReference type="Pfam" id="PF03098">
    <property type="entry name" value="An_peroxidase"/>
    <property type="match status" value="2"/>
</dbReference>
<dbReference type="PANTHER" id="PTHR11475:SF134">
    <property type="entry name" value="LD42267P"/>
    <property type="match status" value="1"/>
</dbReference>
<keyword evidence="1" id="KW-0560">Oxidoreductase</keyword>
<evidence type="ECO:0000313" key="3">
    <source>
        <dbReference type="Proteomes" id="UP000886998"/>
    </source>
</evidence>
<protein>
    <submittedName>
        <fullName evidence="2">Peroxidasin-like protein</fullName>
    </submittedName>
</protein>
<dbReference type="GO" id="GO:0006979">
    <property type="term" value="P:response to oxidative stress"/>
    <property type="evidence" value="ECO:0007669"/>
    <property type="project" value="InterPro"/>
</dbReference>
<dbReference type="PANTHER" id="PTHR11475">
    <property type="entry name" value="OXIDASE/PEROXIDASE"/>
    <property type="match status" value="1"/>
</dbReference>
<comment type="caution">
    <text evidence="2">The sequence shown here is derived from an EMBL/GenBank/DDBJ whole genome shotgun (WGS) entry which is preliminary data.</text>
</comment>
<dbReference type="InterPro" id="IPR010255">
    <property type="entry name" value="Haem_peroxidase_sf"/>
</dbReference>
<dbReference type="AlphaFoldDB" id="A0A8X6XHQ9"/>
<evidence type="ECO:0000313" key="2">
    <source>
        <dbReference type="EMBL" id="GFY51971.1"/>
    </source>
</evidence>
<evidence type="ECO:0000256" key="1">
    <source>
        <dbReference type="ARBA" id="ARBA00022559"/>
    </source>
</evidence>
<feature type="non-terminal residue" evidence="2">
    <location>
        <position position="1"/>
    </location>
</feature>